<dbReference type="Pfam" id="PF10458">
    <property type="entry name" value="Val_tRNA-synt_C"/>
    <property type="match status" value="1"/>
</dbReference>
<dbReference type="EC" id="6.1.1.9" evidence="12"/>
<dbReference type="Gene3D" id="1.10.730.10">
    <property type="entry name" value="Isoleucyl-tRNA Synthetase, Domain 1"/>
    <property type="match status" value="1"/>
</dbReference>
<feature type="domain" description="Methionyl/Valyl/Leucyl/Isoleucyl-tRNA synthetase anticodon-binding" evidence="14">
    <location>
        <begin position="624"/>
        <end position="777"/>
    </location>
</feature>
<keyword evidence="3 12" id="KW-0963">Cytoplasm</keyword>
<keyword evidence="4 12" id="KW-0436">Ligase</keyword>
<dbReference type="InterPro" id="IPR010978">
    <property type="entry name" value="tRNA-bd_arm"/>
</dbReference>
<dbReference type="GO" id="GO:0005829">
    <property type="term" value="C:cytosol"/>
    <property type="evidence" value="ECO:0007669"/>
    <property type="project" value="TreeGrafter"/>
</dbReference>
<dbReference type="InterPro" id="IPR002303">
    <property type="entry name" value="Valyl-tRNA_ligase"/>
</dbReference>
<evidence type="ECO:0000256" key="2">
    <source>
        <dbReference type="ARBA" id="ARBA00011245"/>
    </source>
</evidence>
<dbReference type="Pfam" id="PF08264">
    <property type="entry name" value="Anticodon_1"/>
    <property type="match status" value="1"/>
</dbReference>
<evidence type="ECO:0000256" key="9">
    <source>
        <dbReference type="ARBA" id="ARBA00023146"/>
    </source>
</evidence>
<evidence type="ECO:0000256" key="8">
    <source>
        <dbReference type="ARBA" id="ARBA00023054"/>
    </source>
</evidence>
<comment type="similarity">
    <text evidence="11 12">Belongs to the class-I aminoacyl-tRNA synthetase family. ValS type 1 subfamily.</text>
</comment>
<evidence type="ECO:0000256" key="5">
    <source>
        <dbReference type="ARBA" id="ARBA00022741"/>
    </source>
</evidence>
<evidence type="ECO:0000256" key="10">
    <source>
        <dbReference type="ARBA" id="ARBA00047552"/>
    </source>
</evidence>
<evidence type="ECO:0000256" key="1">
    <source>
        <dbReference type="ARBA" id="ARBA00004496"/>
    </source>
</evidence>
<dbReference type="SUPFAM" id="SSF47323">
    <property type="entry name" value="Anticodon-binding domain of a subclass of class I aminoacyl-tRNA synthetases"/>
    <property type="match status" value="1"/>
</dbReference>
<protein>
    <recommendedName>
        <fullName evidence="12">Valine--tRNA ligase</fullName>
        <ecNumber evidence="12">6.1.1.9</ecNumber>
    </recommendedName>
    <alternativeName>
        <fullName evidence="12">Valyl-tRNA synthetase</fullName>
        <shortName evidence="12">ValRS</shortName>
    </alternativeName>
</protein>
<dbReference type="InterPro" id="IPR009080">
    <property type="entry name" value="tRNAsynth_Ia_anticodon-bd"/>
</dbReference>
<dbReference type="EMBL" id="PFPK01000002">
    <property type="protein sequence ID" value="PIZ95887.1"/>
    <property type="molecule type" value="Genomic_DNA"/>
</dbReference>
<dbReference type="GO" id="GO:0004832">
    <property type="term" value="F:valine-tRNA ligase activity"/>
    <property type="evidence" value="ECO:0007669"/>
    <property type="project" value="UniProtKB-UniRule"/>
</dbReference>
<dbReference type="FunFam" id="3.40.50.620:FF:000032">
    <property type="entry name" value="Valine--tRNA ligase"/>
    <property type="match status" value="1"/>
</dbReference>
<dbReference type="InterPro" id="IPR002300">
    <property type="entry name" value="aa-tRNA-synth_Ia"/>
</dbReference>
<comment type="domain">
    <text evidence="12">ValRS has two distinct active sites: one for aminoacylation and one for editing. The misactivated threonine is translocated from the active site to the editing site.</text>
</comment>
<keyword evidence="7 12" id="KW-0648">Protein biosynthesis</keyword>
<keyword evidence="6 12" id="KW-0067">ATP-binding</keyword>
<comment type="function">
    <text evidence="12">Catalyzes the attachment of valine to tRNA(Val). As ValRS can inadvertently accommodate and process structurally similar amino acids such as threonine, to avoid such errors, it has a 'posttransfer' editing activity that hydrolyzes mischarged Thr-tRNA(Val) in a tRNA-dependent manner.</text>
</comment>
<reference evidence="17" key="1">
    <citation type="submission" date="2017-09" db="EMBL/GenBank/DDBJ databases">
        <title>Depth-based differentiation of microbial function through sediment-hosted aquifers and enrichment of novel symbionts in the deep terrestrial subsurface.</title>
        <authorList>
            <person name="Probst A.J."/>
            <person name="Ladd B."/>
            <person name="Jarett J.K."/>
            <person name="Geller-Mcgrath D.E."/>
            <person name="Sieber C.M.K."/>
            <person name="Emerson J.B."/>
            <person name="Anantharaman K."/>
            <person name="Thomas B.C."/>
            <person name="Malmstrom R."/>
            <person name="Stieglmeier M."/>
            <person name="Klingl A."/>
            <person name="Woyke T."/>
            <person name="Ryan C.M."/>
            <person name="Banfield J.F."/>
        </authorList>
    </citation>
    <scope>NUCLEOTIDE SEQUENCE [LARGE SCALE GENOMIC DNA]</scope>
</reference>
<dbReference type="GO" id="GO:0002161">
    <property type="term" value="F:aminoacyl-tRNA deacylase activity"/>
    <property type="evidence" value="ECO:0007669"/>
    <property type="project" value="InterPro"/>
</dbReference>
<keyword evidence="9 12" id="KW-0030">Aminoacyl-tRNA synthetase</keyword>
<dbReference type="HAMAP" id="MF_02004">
    <property type="entry name" value="Val_tRNA_synth_type1"/>
    <property type="match status" value="1"/>
</dbReference>
<dbReference type="CDD" id="cd00817">
    <property type="entry name" value="ValRS_core"/>
    <property type="match status" value="1"/>
</dbReference>
<dbReference type="Gene3D" id="1.10.287.380">
    <property type="entry name" value="Valyl-tRNA synthetase, C-terminal domain"/>
    <property type="match status" value="1"/>
</dbReference>
<feature type="binding site" evidence="12">
    <location>
        <position position="545"/>
    </location>
    <ligand>
        <name>ATP</name>
        <dbReference type="ChEBI" id="CHEBI:30616"/>
    </ligand>
</feature>
<evidence type="ECO:0000256" key="3">
    <source>
        <dbReference type="ARBA" id="ARBA00022490"/>
    </source>
</evidence>
<comment type="caution">
    <text evidence="16">The sequence shown here is derived from an EMBL/GenBank/DDBJ whole genome shotgun (WGS) entry which is preliminary data.</text>
</comment>
<name>A0A2M7VAH0_9BACT</name>
<dbReference type="GO" id="GO:0005524">
    <property type="term" value="F:ATP binding"/>
    <property type="evidence" value="ECO:0007669"/>
    <property type="project" value="UniProtKB-UniRule"/>
</dbReference>
<dbReference type="PANTHER" id="PTHR11946">
    <property type="entry name" value="VALYL-TRNA SYNTHETASES"/>
    <property type="match status" value="1"/>
</dbReference>
<dbReference type="InterPro" id="IPR009008">
    <property type="entry name" value="Val/Leu/Ile-tRNA-synth_edit"/>
</dbReference>
<gene>
    <name evidence="12" type="primary">valS</name>
    <name evidence="16" type="ORF">COX81_00115</name>
</gene>
<evidence type="ECO:0000256" key="4">
    <source>
        <dbReference type="ARBA" id="ARBA00022598"/>
    </source>
</evidence>
<dbReference type="InterPro" id="IPR013155">
    <property type="entry name" value="M/V/L/I-tRNA-synth_anticd-bd"/>
</dbReference>
<dbReference type="SUPFAM" id="SSF50677">
    <property type="entry name" value="ValRS/IleRS/LeuRS editing domain"/>
    <property type="match status" value="1"/>
</dbReference>
<dbReference type="InterPro" id="IPR033705">
    <property type="entry name" value="Anticodon_Ia_Val"/>
</dbReference>
<feature type="domain" description="Valyl-tRNA synthetase tRNA-binding arm" evidence="15">
    <location>
        <begin position="833"/>
        <end position="896"/>
    </location>
</feature>
<dbReference type="Pfam" id="PF00133">
    <property type="entry name" value="tRNA-synt_1"/>
    <property type="match status" value="2"/>
</dbReference>
<dbReference type="InterPro" id="IPR001412">
    <property type="entry name" value="aa-tRNA-synth_I_CS"/>
</dbReference>
<evidence type="ECO:0000259" key="13">
    <source>
        <dbReference type="Pfam" id="PF00133"/>
    </source>
</evidence>
<comment type="domain">
    <text evidence="12">The C-terminal coiled-coil domain is crucial for aminoacylation activity.</text>
</comment>
<comment type="catalytic activity">
    <reaction evidence="10 12">
        <text>tRNA(Val) + L-valine + ATP = L-valyl-tRNA(Val) + AMP + diphosphate</text>
        <dbReference type="Rhea" id="RHEA:10704"/>
        <dbReference type="Rhea" id="RHEA-COMP:9672"/>
        <dbReference type="Rhea" id="RHEA-COMP:9708"/>
        <dbReference type="ChEBI" id="CHEBI:30616"/>
        <dbReference type="ChEBI" id="CHEBI:33019"/>
        <dbReference type="ChEBI" id="CHEBI:57762"/>
        <dbReference type="ChEBI" id="CHEBI:78442"/>
        <dbReference type="ChEBI" id="CHEBI:78537"/>
        <dbReference type="ChEBI" id="CHEBI:456215"/>
        <dbReference type="EC" id="6.1.1.9"/>
    </reaction>
</comment>
<evidence type="ECO:0000313" key="17">
    <source>
        <dbReference type="Proteomes" id="UP000228568"/>
    </source>
</evidence>
<dbReference type="Gene3D" id="3.40.50.620">
    <property type="entry name" value="HUPs"/>
    <property type="match status" value="2"/>
</dbReference>
<evidence type="ECO:0000256" key="7">
    <source>
        <dbReference type="ARBA" id="ARBA00022917"/>
    </source>
</evidence>
<evidence type="ECO:0000313" key="16">
    <source>
        <dbReference type="EMBL" id="PIZ95887.1"/>
    </source>
</evidence>
<organism evidence="16 17">
    <name type="scientific">Candidatus Magasanikbacteria bacterium CG_4_10_14_0_2_um_filter_37_12</name>
    <dbReference type="NCBI Taxonomy" id="1974637"/>
    <lineage>
        <taxon>Bacteria</taxon>
        <taxon>Candidatus Magasanikiibacteriota</taxon>
    </lineage>
</organism>
<feature type="short sequence motif" description="'HIGH' region" evidence="12">
    <location>
        <begin position="52"/>
        <end position="62"/>
    </location>
</feature>
<comment type="subcellular location">
    <subcellularLocation>
        <location evidence="1 12">Cytoplasm</location>
    </subcellularLocation>
</comment>
<dbReference type="SUPFAM" id="SSF52374">
    <property type="entry name" value="Nucleotidylyl transferase"/>
    <property type="match status" value="1"/>
</dbReference>
<comment type="subunit">
    <text evidence="2 12">Monomer.</text>
</comment>
<evidence type="ECO:0000256" key="12">
    <source>
        <dbReference type="HAMAP-Rule" id="MF_02004"/>
    </source>
</evidence>
<feature type="domain" description="Aminoacyl-tRNA synthetase class Ia" evidence="13">
    <location>
        <begin position="17"/>
        <end position="448"/>
    </location>
</feature>
<dbReference type="PROSITE" id="PS00178">
    <property type="entry name" value="AA_TRNA_LIGASE_I"/>
    <property type="match status" value="1"/>
</dbReference>
<evidence type="ECO:0000259" key="15">
    <source>
        <dbReference type="Pfam" id="PF10458"/>
    </source>
</evidence>
<dbReference type="AlphaFoldDB" id="A0A2M7VAH0"/>
<dbReference type="NCBIfam" id="NF004349">
    <property type="entry name" value="PRK05729.1"/>
    <property type="match status" value="1"/>
</dbReference>
<sequence>MKELPKTYEPKQYEDAIYQKWEESGFFNPDKCIEKGITKADAEPFSIVLPPPNVTGTLHIGHAVMLAIEDIMVRYHRMKGDRTLWIPGTDHAAIATQEKVERKLWDEEKKTRHDLGREAFLKRVEQFAQDSHDRIVNQAKKMGTSMDWSREYYSLDKKRNLAVRKAFKKMYDDGLIYRGDRIVNWDPKMQSNVSDIEVNRKEEKAPFYYFQYGPFVIGTSRPETKFGDKYVVMHPDDKRYAEYKDGDAFECEWINGKIVATIIKDEAVDMAFGTGVMTITPWHDATDFFIAERHKLDKEQVIDFNGNLLSIAGEFAGMHILDARPKIVEKLKEKGLLVKVDEEYMHSIATNSRGGGLIEPQIMKQWWVDVNKTFKIKNSKIDGIENKQEVTLKKVLQHVVRNKNIDILPERFEKSYFNWVDNLLDWCLSRQLWYGHRVPAWYRGDEVYVGVDAPEGDGWEQDSDTLDTWFSAGMFSFTPLGGIDEETDDLKTYHPTSVLETGYDILTFWVVRMILMTTYLREEIPFKTVYLHGLVRDDQGRKMSKSLDNIIDPLDVSQKFGTDAVRLSLVIGSSPGNDSKLSEEKIGSFRNFANKLWNMSRFMLLNINESNINIEKPEVKTLADEWILWCLKDVLCRVTTDLEKFNFSSAGENLRAFTWDDLADWYLEIAKIEGDKSEILNYILNTILKLWHPFMPFVTEQIWTEIYGEHEMLMISRWPIDVSNEDVKKLKDRPFFGASSDVTDPASFGIIQNVITNIRFLRSDYKIDPAKKLNVIISAGDKKDILRENVEVIKKLARLENITIETKIEKPVQSVAFVESGVEVFINLEGVVDFAKEKDRLQKEMKQLSGYVTGLDKKLGNKQFVDNAPTEVVKQEKEKLEEGKSKLKKLAHQLENFS</sequence>
<dbReference type="InterPro" id="IPR019499">
    <property type="entry name" value="Val-tRNA_synth_tRNA-bd"/>
</dbReference>
<keyword evidence="5 12" id="KW-0547">Nucleotide-binding</keyword>
<evidence type="ECO:0000256" key="11">
    <source>
        <dbReference type="ARBA" id="ARBA00060830"/>
    </source>
</evidence>
<dbReference type="Proteomes" id="UP000228568">
    <property type="component" value="Unassembled WGS sequence"/>
</dbReference>
<dbReference type="PRINTS" id="PR00986">
    <property type="entry name" value="TRNASYNTHVAL"/>
</dbReference>
<dbReference type="NCBIfam" id="TIGR00422">
    <property type="entry name" value="valS"/>
    <property type="match status" value="1"/>
</dbReference>
<dbReference type="FunFam" id="1.10.287.380:FF:000001">
    <property type="entry name" value="Valine--tRNA ligase"/>
    <property type="match status" value="1"/>
</dbReference>
<accession>A0A2M7VAH0</accession>
<feature type="domain" description="Aminoacyl-tRNA synthetase class Ia" evidence="13">
    <location>
        <begin position="457"/>
        <end position="581"/>
    </location>
</feature>
<dbReference type="GO" id="GO:0006438">
    <property type="term" value="P:valyl-tRNA aminoacylation"/>
    <property type="evidence" value="ECO:0007669"/>
    <property type="project" value="UniProtKB-UniRule"/>
</dbReference>
<dbReference type="CDD" id="cd07962">
    <property type="entry name" value="Anticodon_Ia_Val"/>
    <property type="match status" value="1"/>
</dbReference>
<dbReference type="SUPFAM" id="SSF46589">
    <property type="entry name" value="tRNA-binding arm"/>
    <property type="match status" value="1"/>
</dbReference>
<proteinExistence type="inferred from homology"/>
<evidence type="ECO:0000259" key="14">
    <source>
        <dbReference type="Pfam" id="PF08264"/>
    </source>
</evidence>
<dbReference type="PANTHER" id="PTHR11946:SF93">
    <property type="entry name" value="VALINE--TRNA LIGASE, CHLOROPLASTIC_MITOCHONDRIAL 2"/>
    <property type="match status" value="1"/>
</dbReference>
<dbReference type="InterPro" id="IPR037118">
    <property type="entry name" value="Val-tRNA_synth_C_sf"/>
</dbReference>
<feature type="short sequence motif" description="'KMSKS' region" evidence="12">
    <location>
        <begin position="542"/>
        <end position="546"/>
    </location>
</feature>
<keyword evidence="8 12" id="KW-0175">Coiled coil</keyword>
<dbReference type="InterPro" id="IPR014729">
    <property type="entry name" value="Rossmann-like_a/b/a_fold"/>
</dbReference>
<evidence type="ECO:0000256" key="6">
    <source>
        <dbReference type="ARBA" id="ARBA00022840"/>
    </source>
</evidence>